<protein>
    <recommendedName>
        <fullName evidence="7">D,D-heptose 1,7-bisphosphate phosphatase</fullName>
    </recommendedName>
</protein>
<evidence type="ECO:0000256" key="6">
    <source>
        <dbReference type="ARBA" id="ARBA00023277"/>
    </source>
</evidence>
<keyword evidence="4" id="KW-0479">Metal-binding</keyword>
<dbReference type="InterPro" id="IPR006543">
    <property type="entry name" value="Histidinol-phos"/>
</dbReference>
<keyword evidence="3" id="KW-0963">Cytoplasm</keyword>
<evidence type="ECO:0000256" key="5">
    <source>
        <dbReference type="ARBA" id="ARBA00022801"/>
    </source>
</evidence>
<dbReference type="Proteomes" id="UP000264702">
    <property type="component" value="Unassembled WGS sequence"/>
</dbReference>
<dbReference type="EMBL" id="QVQT01000001">
    <property type="protein sequence ID" value="RFU18088.1"/>
    <property type="molecule type" value="Genomic_DNA"/>
</dbReference>
<dbReference type="NCBIfam" id="TIGR01656">
    <property type="entry name" value="Histidinol-ppas"/>
    <property type="match status" value="1"/>
</dbReference>
<evidence type="ECO:0000256" key="4">
    <source>
        <dbReference type="ARBA" id="ARBA00022723"/>
    </source>
</evidence>
<dbReference type="InterPro" id="IPR006549">
    <property type="entry name" value="HAD-SF_hydro_IIIA"/>
</dbReference>
<evidence type="ECO:0000256" key="1">
    <source>
        <dbReference type="ARBA" id="ARBA00004496"/>
    </source>
</evidence>
<comment type="similarity">
    <text evidence="2">Belongs to the GmhB family.</text>
</comment>
<keyword evidence="5 8" id="KW-0378">Hydrolase</keyword>
<keyword evidence="6" id="KW-0119">Carbohydrate metabolism</keyword>
<dbReference type="GO" id="GO:0016791">
    <property type="term" value="F:phosphatase activity"/>
    <property type="evidence" value="ECO:0007669"/>
    <property type="project" value="InterPro"/>
</dbReference>
<dbReference type="Gene3D" id="3.40.50.1000">
    <property type="entry name" value="HAD superfamily/HAD-like"/>
    <property type="match status" value="1"/>
</dbReference>
<accession>A0A372IT74</accession>
<proteinExistence type="inferred from homology"/>
<comment type="caution">
    <text evidence="8">The sequence shown here is derived from an EMBL/GenBank/DDBJ whole genome shotgun (WGS) entry which is preliminary data.</text>
</comment>
<dbReference type="SUPFAM" id="SSF56784">
    <property type="entry name" value="HAD-like"/>
    <property type="match status" value="1"/>
</dbReference>
<dbReference type="InterPro" id="IPR036412">
    <property type="entry name" value="HAD-like_sf"/>
</dbReference>
<dbReference type="RefSeq" id="WP_117297162.1">
    <property type="nucleotide sequence ID" value="NZ_QVQT02000001.1"/>
</dbReference>
<evidence type="ECO:0000256" key="2">
    <source>
        <dbReference type="ARBA" id="ARBA00005628"/>
    </source>
</evidence>
<gene>
    <name evidence="8" type="ORF">D0Y96_00430</name>
</gene>
<organism evidence="8 9">
    <name type="scientific">Paracidobacterium acidisoli</name>
    <dbReference type="NCBI Taxonomy" id="2303751"/>
    <lineage>
        <taxon>Bacteria</taxon>
        <taxon>Pseudomonadati</taxon>
        <taxon>Acidobacteriota</taxon>
        <taxon>Terriglobia</taxon>
        <taxon>Terriglobales</taxon>
        <taxon>Acidobacteriaceae</taxon>
        <taxon>Paracidobacterium</taxon>
    </lineage>
</organism>
<dbReference type="InterPro" id="IPR023214">
    <property type="entry name" value="HAD_sf"/>
</dbReference>
<keyword evidence="9" id="KW-1185">Reference proteome</keyword>
<sequence>MGIDRITARRGIFLDRDGVINRNILYPDTGRFESPRTIADFHLVENAVEAMQRLQRAGYLLFLVSNQPNYALGKSDLHTLQKIHLRLKLELDAGKIAFSAFYYCLHHPRGIVPGYSGNCACRKPSPASILRAQREFHLDLANSWMIGDRSTDTECGRAAGVGTIRIADELTQQPVTDPNAGFIASGLAEAAMYLLAGMEPVMPQRAPSDRLHDR</sequence>
<dbReference type="InterPro" id="IPR004446">
    <property type="entry name" value="Heptose_bisP_phosphatase"/>
</dbReference>
<evidence type="ECO:0000256" key="3">
    <source>
        <dbReference type="ARBA" id="ARBA00022490"/>
    </source>
</evidence>
<dbReference type="GO" id="GO:0046872">
    <property type="term" value="F:metal ion binding"/>
    <property type="evidence" value="ECO:0007669"/>
    <property type="project" value="UniProtKB-KW"/>
</dbReference>
<evidence type="ECO:0000313" key="9">
    <source>
        <dbReference type="Proteomes" id="UP000264702"/>
    </source>
</evidence>
<name>A0A372IT74_9BACT</name>
<dbReference type="Pfam" id="PF13242">
    <property type="entry name" value="Hydrolase_like"/>
    <property type="match status" value="1"/>
</dbReference>
<dbReference type="PANTHER" id="PTHR42891:SF1">
    <property type="entry name" value="D-GLYCERO-BETA-D-MANNO-HEPTOSE-1,7-BISPHOSPHATE 7-PHOSPHATASE"/>
    <property type="match status" value="1"/>
</dbReference>
<dbReference type="NCBIfam" id="TIGR01662">
    <property type="entry name" value="HAD-SF-IIIA"/>
    <property type="match status" value="1"/>
</dbReference>
<dbReference type="GO" id="GO:0005975">
    <property type="term" value="P:carbohydrate metabolic process"/>
    <property type="evidence" value="ECO:0007669"/>
    <property type="project" value="InterPro"/>
</dbReference>
<dbReference type="AlphaFoldDB" id="A0A372IT74"/>
<dbReference type="OrthoDB" id="9801899at2"/>
<comment type="subcellular location">
    <subcellularLocation>
        <location evidence="1">Cytoplasm</location>
    </subcellularLocation>
</comment>
<reference evidence="8 9" key="1">
    <citation type="submission" date="2018-08" db="EMBL/GenBank/DDBJ databases">
        <title>Acidipila sp. 4G-K13, an acidobacterium isolated from forest soil.</title>
        <authorList>
            <person name="Gao Z.-H."/>
            <person name="Qiu L.-H."/>
        </authorList>
    </citation>
    <scope>NUCLEOTIDE SEQUENCE [LARGE SCALE GENOMIC DNA]</scope>
    <source>
        <strain evidence="8 9">4G-K13</strain>
    </source>
</reference>
<dbReference type="PANTHER" id="PTHR42891">
    <property type="entry name" value="D-GLYCERO-BETA-D-MANNO-HEPTOSE-1,7-BISPHOSPHATE 7-PHOSPHATASE"/>
    <property type="match status" value="1"/>
</dbReference>
<dbReference type="GO" id="GO:0005737">
    <property type="term" value="C:cytoplasm"/>
    <property type="evidence" value="ECO:0007669"/>
    <property type="project" value="UniProtKB-SubCell"/>
</dbReference>
<evidence type="ECO:0000256" key="7">
    <source>
        <dbReference type="ARBA" id="ARBA00031828"/>
    </source>
</evidence>
<evidence type="ECO:0000313" key="8">
    <source>
        <dbReference type="EMBL" id="RFU18088.1"/>
    </source>
</evidence>